<dbReference type="InterPro" id="IPR001020">
    <property type="entry name" value="PTS_HPr_His_P_site"/>
</dbReference>
<evidence type="ECO:0000256" key="5">
    <source>
        <dbReference type="ARBA" id="ARBA00022597"/>
    </source>
</evidence>
<keyword evidence="6" id="KW-0598">Phosphotransferase system</keyword>
<evidence type="ECO:0000313" key="9">
    <source>
        <dbReference type="Proteomes" id="UP001364890"/>
    </source>
</evidence>
<evidence type="ECO:0000256" key="4">
    <source>
        <dbReference type="ARBA" id="ARBA00022490"/>
    </source>
</evidence>
<dbReference type="PROSITE" id="PS51350">
    <property type="entry name" value="PTS_HPR_DOM"/>
    <property type="match status" value="1"/>
</dbReference>
<dbReference type="InterPro" id="IPR035895">
    <property type="entry name" value="HPr-like_sf"/>
</dbReference>
<evidence type="ECO:0000259" key="7">
    <source>
        <dbReference type="PROSITE" id="PS51350"/>
    </source>
</evidence>
<proteinExistence type="predicted"/>
<dbReference type="EMBL" id="JBAWSY010000020">
    <property type="protein sequence ID" value="MEI4771479.1"/>
    <property type="molecule type" value="Genomic_DNA"/>
</dbReference>
<name>A0ABU8F8Z9_9BACI</name>
<dbReference type="SUPFAM" id="SSF55594">
    <property type="entry name" value="HPr-like"/>
    <property type="match status" value="1"/>
</dbReference>
<dbReference type="InterPro" id="IPR050399">
    <property type="entry name" value="HPr"/>
</dbReference>
<evidence type="ECO:0000256" key="2">
    <source>
        <dbReference type="ARBA" id="ARBA00004496"/>
    </source>
</evidence>
<dbReference type="Pfam" id="PF00381">
    <property type="entry name" value="PTS-HPr"/>
    <property type="match status" value="1"/>
</dbReference>
<reference evidence="8 9" key="1">
    <citation type="submission" date="2024-01" db="EMBL/GenBank/DDBJ databases">
        <title>Seven novel Bacillus-like species.</title>
        <authorList>
            <person name="Liu G."/>
        </authorList>
    </citation>
    <scope>NUCLEOTIDE SEQUENCE [LARGE SCALE GENOMIC DNA]</scope>
    <source>
        <strain evidence="8 9">FJAT-51614</strain>
    </source>
</reference>
<evidence type="ECO:0000313" key="8">
    <source>
        <dbReference type="EMBL" id="MEI4771479.1"/>
    </source>
</evidence>
<dbReference type="InterPro" id="IPR000032">
    <property type="entry name" value="HPr-like"/>
</dbReference>
<dbReference type="PRINTS" id="PR00107">
    <property type="entry name" value="PHOSPHOCPHPR"/>
</dbReference>
<keyword evidence="5" id="KW-0762">Sugar transport</keyword>
<comment type="function">
    <text evidence="1">General (non sugar-specific) component of the phosphoenolpyruvate-dependent sugar phosphotransferase system (sugar PTS). This major carbohydrate active-transport system catalyzes the phosphorylation of incoming sugar substrates concomitantly with their translocation across the cell membrane. The phosphoryl group from phosphoenolpyruvate (PEP) is transferred to the phosphoryl carrier protein HPr by enzyme I. Phospho-HPr then transfers it to the PTS EIIA domain.</text>
</comment>
<evidence type="ECO:0000256" key="1">
    <source>
        <dbReference type="ARBA" id="ARBA00003681"/>
    </source>
</evidence>
<evidence type="ECO:0000256" key="6">
    <source>
        <dbReference type="ARBA" id="ARBA00022683"/>
    </source>
</evidence>
<sequence>MEKIFKITTPEGLHARPSTLLVSAVTPFNSEVQLTYNGKSVNLKSIMGVMAQSVTTGSIVTIAAEGEDAEELLSKVKEVIISKGLGEEVLK</sequence>
<dbReference type="PANTHER" id="PTHR33705">
    <property type="entry name" value="PHOSPHOCARRIER PROTEIN HPR"/>
    <property type="match status" value="1"/>
</dbReference>
<keyword evidence="5" id="KW-0813">Transport</keyword>
<organism evidence="8 9">
    <name type="scientific">Psychrobacillus mangrovi</name>
    <dbReference type="NCBI Taxonomy" id="3117745"/>
    <lineage>
        <taxon>Bacteria</taxon>
        <taxon>Bacillati</taxon>
        <taxon>Bacillota</taxon>
        <taxon>Bacilli</taxon>
        <taxon>Bacillales</taxon>
        <taxon>Bacillaceae</taxon>
        <taxon>Psychrobacillus</taxon>
    </lineage>
</organism>
<comment type="caution">
    <text evidence="8">The sequence shown here is derived from an EMBL/GenBank/DDBJ whole genome shotgun (WGS) entry which is preliminary data.</text>
</comment>
<comment type="subcellular location">
    <subcellularLocation>
        <location evidence="2">Cytoplasm</location>
    </subcellularLocation>
</comment>
<dbReference type="Proteomes" id="UP001364890">
    <property type="component" value="Unassembled WGS sequence"/>
</dbReference>
<feature type="domain" description="HPr" evidence="7">
    <location>
        <begin position="1"/>
        <end position="88"/>
    </location>
</feature>
<dbReference type="NCBIfam" id="TIGR01003">
    <property type="entry name" value="PTS_HPr_family"/>
    <property type="match status" value="1"/>
</dbReference>
<gene>
    <name evidence="8" type="ORF">WAX74_17775</name>
</gene>
<dbReference type="RefSeq" id="WP_336499030.1">
    <property type="nucleotide sequence ID" value="NZ_JBAWSY010000020.1"/>
</dbReference>
<protein>
    <recommendedName>
        <fullName evidence="3">Phosphocarrier protein HPr</fullName>
    </recommendedName>
</protein>
<dbReference type="CDD" id="cd00367">
    <property type="entry name" value="PTS-HPr_like"/>
    <property type="match status" value="1"/>
</dbReference>
<dbReference type="PANTHER" id="PTHR33705:SF2">
    <property type="entry name" value="PHOSPHOCARRIER PROTEIN NPR"/>
    <property type="match status" value="1"/>
</dbReference>
<dbReference type="Gene3D" id="3.30.1340.10">
    <property type="entry name" value="HPr-like"/>
    <property type="match status" value="1"/>
</dbReference>
<keyword evidence="4" id="KW-0963">Cytoplasm</keyword>
<evidence type="ECO:0000256" key="3">
    <source>
        <dbReference type="ARBA" id="ARBA00020422"/>
    </source>
</evidence>
<dbReference type="PROSITE" id="PS00369">
    <property type="entry name" value="PTS_HPR_HIS"/>
    <property type="match status" value="1"/>
</dbReference>
<keyword evidence="9" id="KW-1185">Reference proteome</keyword>
<accession>A0ABU8F8Z9</accession>